<accession>Q656V6</accession>
<reference evidence="2" key="1">
    <citation type="journal article" date="2002" name="Nature">
        <title>The genome sequence and structure of rice chromosome 1.</title>
        <authorList>
            <person name="Sasaki T."/>
            <person name="Matsumoto T."/>
            <person name="Yamamoto K."/>
            <person name="Sakata K."/>
            <person name="Baba T."/>
            <person name="Katayose Y."/>
            <person name="Wu J."/>
            <person name="Niimura Y."/>
            <person name="Cheng Z."/>
            <person name="Nagamura Y."/>
            <person name="Antonio B.A."/>
            <person name="Kanamori H."/>
            <person name="Hosokawa S."/>
            <person name="Masukawa M."/>
            <person name="Arikawa K."/>
            <person name="Chiden Y."/>
            <person name="Hayashi M."/>
            <person name="Okamoto M."/>
            <person name="Ando T."/>
            <person name="Aoki H."/>
            <person name="Arita K."/>
            <person name="Hamada M."/>
            <person name="Harada C."/>
            <person name="Hijishita S."/>
            <person name="Honda M."/>
            <person name="Ichikawa Y."/>
            <person name="Idonuma A."/>
            <person name="Iijima M."/>
            <person name="Ikeda M."/>
            <person name="Ikeno M."/>
            <person name="Itoh S."/>
            <person name="Itoh T."/>
            <person name="Itoh Y."/>
            <person name="Itoh Y."/>
            <person name="Iwabuchi A."/>
            <person name="Kamiya K."/>
            <person name="Karasawa W."/>
            <person name="Katagiri S."/>
            <person name="Kikuta A."/>
            <person name="Kobayashi N."/>
            <person name="Kono I."/>
            <person name="Machita K."/>
            <person name="Maehara T."/>
            <person name="Mizuno H."/>
            <person name="Mizubayashi T."/>
            <person name="Mukai Y."/>
            <person name="Nagasaki H."/>
            <person name="Nakashima M."/>
            <person name="Nakama Y."/>
            <person name="Nakamichi Y."/>
            <person name="Nakamura M."/>
            <person name="Namiki N."/>
            <person name="Negishi M."/>
            <person name="Ohta I."/>
            <person name="Ono N."/>
            <person name="Saji S."/>
            <person name="Sakai K."/>
            <person name="Shibata M."/>
            <person name="Shimokawa T."/>
            <person name="Shomura A."/>
            <person name="Song J."/>
            <person name="Takazaki Y."/>
            <person name="Terasawa K."/>
            <person name="Tsuji K."/>
            <person name="Waki K."/>
            <person name="Yamagata H."/>
            <person name="Yamane H."/>
            <person name="Yoshiki S."/>
            <person name="Yoshihara R."/>
            <person name="Yukawa K."/>
            <person name="Zhong H."/>
            <person name="Iwama H."/>
            <person name="Endo T."/>
            <person name="Ito H."/>
            <person name="Hahn J.H."/>
            <person name="Kim H.I."/>
            <person name="Eun M.Y."/>
            <person name="Yano M."/>
            <person name="Jiang J."/>
            <person name="Gojobori T."/>
        </authorList>
    </citation>
    <scope>NUCLEOTIDE SEQUENCE</scope>
</reference>
<protein>
    <submittedName>
        <fullName evidence="2">Uncharacterized protein</fullName>
    </submittedName>
</protein>
<dbReference type="EMBL" id="AP002867">
    <property type="protein sequence ID" value="BAD52556.1"/>
    <property type="molecule type" value="Genomic_DNA"/>
</dbReference>
<organism evidence="2">
    <name type="scientific">Oryza sativa subsp. japonica</name>
    <name type="common">Rice</name>
    <dbReference type="NCBI Taxonomy" id="39947"/>
    <lineage>
        <taxon>Eukaryota</taxon>
        <taxon>Viridiplantae</taxon>
        <taxon>Streptophyta</taxon>
        <taxon>Embryophyta</taxon>
        <taxon>Tracheophyta</taxon>
        <taxon>Spermatophyta</taxon>
        <taxon>Magnoliopsida</taxon>
        <taxon>Liliopsida</taxon>
        <taxon>Poales</taxon>
        <taxon>Poaceae</taxon>
        <taxon>BOP clade</taxon>
        <taxon>Oryzoideae</taxon>
        <taxon>Oryzeae</taxon>
        <taxon>Oryzinae</taxon>
        <taxon>Oryza</taxon>
        <taxon>Oryza sativa</taxon>
    </lineage>
</organism>
<name>Q656V6_ORYSJ</name>
<gene>
    <name evidence="2" type="ORF">OJ1212_B09.32</name>
    <name evidence="3" type="ORF">P0463F06.16</name>
</gene>
<evidence type="ECO:0000313" key="2">
    <source>
        <dbReference type="EMBL" id="BAD45161.1"/>
    </source>
</evidence>
<dbReference type="Proteomes" id="UP000000763">
    <property type="component" value="Chromosome 1"/>
</dbReference>
<reference evidence="4" key="2">
    <citation type="journal article" date="2005" name="Nature">
        <title>The map-based sequence of the rice genome.</title>
        <authorList>
            <consortium name="International rice genome sequencing project (IRGSP)"/>
            <person name="Matsumoto T."/>
            <person name="Wu J."/>
            <person name="Kanamori H."/>
            <person name="Katayose Y."/>
            <person name="Fujisawa M."/>
            <person name="Namiki N."/>
            <person name="Mizuno H."/>
            <person name="Yamamoto K."/>
            <person name="Antonio B.A."/>
            <person name="Baba T."/>
            <person name="Sakata K."/>
            <person name="Nagamura Y."/>
            <person name="Aoki H."/>
            <person name="Arikawa K."/>
            <person name="Arita K."/>
            <person name="Bito T."/>
            <person name="Chiden Y."/>
            <person name="Fujitsuka N."/>
            <person name="Fukunaka R."/>
            <person name="Hamada M."/>
            <person name="Harada C."/>
            <person name="Hayashi A."/>
            <person name="Hijishita S."/>
            <person name="Honda M."/>
            <person name="Hosokawa S."/>
            <person name="Ichikawa Y."/>
            <person name="Idonuma A."/>
            <person name="Iijima M."/>
            <person name="Ikeda M."/>
            <person name="Ikeno M."/>
            <person name="Ito K."/>
            <person name="Ito S."/>
            <person name="Ito T."/>
            <person name="Ito Y."/>
            <person name="Ito Y."/>
            <person name="Iwabuchi A."/>
            <person name="Kamiya K."/>
            <person name="Karasawa W."/>
            <person name="Kurita K."/>
            <person name="Katagiri S."/>
            <person name="Kikuta A."/>
            <person name="Kobayashi H."/>
            <person name="Kobayashi N."/>
            <person name="Machita K."/>
            <person name="Maehara T."/>
            <person name="Masukawa M."/>
            <person name="Mizubayashi T."/>
            <person name="Mukai Y."/>
            <person name="Nagasaki H."/>
            <person name="Nagata Y."/>
            <person name="Naito S."/>
            <person name="Nakashima M."/>
            <person name="Nakama Y."/>
            <person name="Nakamichi Y."/>
            <person name="Nakamura M."/>
            <person name="Meguro A."/>
            <person name="Negishi M."/>
            <person name="Ohta I."/>
            <person name="Ohta T."/>
            <person name="Okamoto M."/>
            <person name="Ono N."/>
            <person name="Saji S."/>
            <person name="Sakaguchi M."/>
            <person name="Sakai K."/>
            <person name="Shibata M."/>
            <person name="Shimokawa T."/>
            <person name="Song J."/>
            <person name="Takazaki Y."/>
            <person name="Terasawa K."/>
            <person name="Tsugane M."/>
            <person name="Tsuji K."/>
            <person name="Ueda S."/>
            <person name="Waki K."/>
            <person name="Yamagata H."/>
            <person name="Yamamoto M."/>
            <person name="Yamamoto S."/>
            <person name="Yamane H."/>
            <person name="Yoshiki S."/>
            <person name="Yoshihara R."/>
            <person name="Yukawa K."/>
            <person name="Zhong H."/>
            <person name="Yano M."/>
            <person name="Yuan Q."/>
            <person name="Ouyang S."/>
            <person name="Liu J."/>
            <person name="Jones K.M."/>
            <person name="Gansberger K."/>
            <person name="Moffat K."/>
            <person name="Hill J."/>
            <person name="Bera J."/>
            <person name="Fadrosh D."/>
            <person name="Jin S."/>
            <person name="Johri S."/>
            <person name="Kim M."/>
            <person name="Overton L."/>
            <person name="Reardon M."/>
            <person name="Tsitrin T."/>
            <person name="Vuong H."/>
            <person name="Weaver B."/>
            <person name="Ciecko A."/>
            <person name="Tallon L."/>
            <person name="Jackson J."/>
            <person name="Pai G."/>
            <person name="Aken S.V."/>
            <person name="Utterback T."/>
            <person name="Reidmuller S."/>
            <person name="Feldblyum T."/>
            <person name="Hsiao J."/>
            <person name="Zismann V."/>
            <person name="Iobst S."/>
            <person name="de Vazeille A.R."/>
            <person name="Buell C.R."/>
            <person name="Ying K."/>
            <person name="Li Y."/>
            <person name="Lu T."/>
            <person name="Huang Y."/>
            <person name="Zhao Q."/>
            <person name="Feng Q."/>
            <person name="Zhang L."/>
            <person name="Zhu J."/>
            <person name="Weng Q."/>
            <person name="Mu J."/>
            <person name="Lu Y."/>
            <person name="Fan D."/>
            <person name="Liu Y."/>
            <person name="Guan J."/>
            <person name="Zhang Y."/>
            <person name="Yu S."/>
            <person name="Liu X."/>
            <person name="Zhang Y."/>
            <person name="Hong G."/>
            <person name="Han B."/>
            <person name="Choisne N."/>
            <person name="Demange N."/>
            <person name="Orjeda G."/>
            <person name="Samain S."/>
            <person name="Cattolico L."/>
            <person name="Pelletier E."/>
            <person name="Couloux A."/>
            <person name="Segurens B."/>
            <person name="Wincker P."/>
            <person name="D'Hont A."/>
            <person name="Scarpelli C."/>
            <person name="Weissenbach J."/>
            <person name="Salanoubat M."/>
            <person name="Quetier F."/>
            <person name="Yu Y."/>
            <person name="Kim H.R."/>
            <person name="Rambo T."/>
            <person name="Currie J."/>
            <person name="Collura K."/>
            <person name="Luo M."/>
            <person name="Yang T."/>
            <person name="Ammiraju J.S.S."/>
            <person name="Engler F."/>
            <person name="Soderlund C."/>
            <person name="Wing R.A."/>
            <person name="Palmer L.E."/>
            <person name="de la Bastide M."/>
            <person name="Spiegel L."/>
            <person name="Nascimento L."/>
            <person name="Zutavern T."/>
            <person name="O'Shaughnessy A."/>
            <person name="Dike S."/>
            <person name="Dedhia N."/>
            <person name="Preston R."/>
            <person name="Balija V."/>
            <person name="McCombie W.R."/>
            <person name="Chow T."/>
            <person name="Chen H."/>
            <person name="Chung M."/>
            <person name="Chen C."/>
            <person name="Shaw J."/>
            <person name="Wu H."/>
            <person name="Hsiao K."/>
            <person name="Chao Y."/>
            <person name="Chu M."/>
            <person name="Cheng C."/>
            <person name="Hour A."/>
            <person name="Lee P."/>
            <person name="Lin S."/>
            <person name="Lin Y."/>
            <person name="Liou J."/>
            <person name="Liu S."/>
            <person name="Hsing Y."/>
            <person name="Raghuvanshi S."/>
            <person name="Mohanty A."/>
            <person name="Bharti A.K."/>
            <person name="Gaur A."/>
            <person name="Gupta V."/>
            <person name="Kumar D."/>
            <person name="Ravi V."/>
            <person name="Vij S."/>
            <person name="Kapur A."/>
            <person name="Khurana P."/>
            <person name="Khurana P."/>
            <person name="Khurana J.P."/>
            <person name="Tyagi A.K."/>
            <person name="Gaikwad K."/>
            <person name="Singh A."/>
            <person name="Dalal V."/>
            <person name="Srivastava S."/>
            <person name="Dixit A."/>
            <person name="Pal A.K."/>
            <person name="Ghazi I.A."/>
            <person name="Yadav M."/>
            <person name="Pandit A."/>
            <person name="Bhargava A."/>
            <person name="Sureshbabu K."/>
            <person name="Batra K."/>
            <person name="Sharma T.R."/>
            <person name="Mohapatra T."/>
            <person name="Singh N.K."/>
            <person name="Messing J."/>
            <person name="Nelson A.B."/>
            <person name="Fuks G."/>
            <person name="Kavchok S."/>
            <person name="Keizer G."/>
            <person name="Linton E."/>
            <person name="Llaca V."/>
            <person name="Song R."/>
            <person name="Tanyolac B."/>
            <person name="Young S."/>
            <person name="Ho-Il K."/>
            <person name="Hahn J.H."/>
            <person name="Sangsakoo G."/>
            <person name="Vanavichit A."/>
            <person name="de Mattos Luiz.A.T."/>
            <person name="Zimmer P.D."/>
            <person name="Malone G."/>
            <person name="Dellagostin O."/>
            <person name="de Oliveira A.C."/>
            <person name="Bevan M."/>
            <person name="Bancroft I."/>
            <person name="Minx P."/>
            <person name="Cordum H."/>
            <person name="Wilson R."/>
            <person name="Cheng Z."/>
            <person name="Jin W."/>
            <person name="Jiang J."/>
            <person name="Leong S.A."/>
            <person name="Iwama H."/>
            <person name="Gojobori T."/>
            <person name="Itoh T."/>
            <person name="Niimura Y."/>
            <person name="Fujii Y."/>
            <person name="Habara T."/>
            <person name="Sakai H."/>
            <person name="Sato Y."/>
            <person name="Wilson G."/>
            <person name="Kumar K."/>
            <person name="McCouch S."/>
            <person name="Juretic N."/>
            <person name="Hoen D."/>
            <person name="Wright S."/>
            <person name="Bruskiewich R."/>
            <person name="Bureau T."/>
            <person name="Miyao A."/>
            <person name="Hirochika H."/>
            <person name="Nishikawa T."/>
            <person name="Kadowaki K."/>
            <person name="Sugiura M."/>
            <person name="Burr B."/>
            <person name="Sasaki T."/>
        </authorList>
    </citation>
    <scope>NUCLEOTIDE SEQUENCE [LARGE SCALE GENOMIC DNA]</scope>
    <source>
        <strain evidence="4">cv. Nipponbare</strain>
    </source>
</reference>
<feature type="region of interest" description="Disordered" evidence="1">
    <location>
        <begin position="1"/>
        <end position="27"/>
    </location>
</feature>
<dbReference type="EMBL" id="AP003338">
    <property type="protein sequence ID" value="BAD45161.1"/>
    <property type="molecule type" value="Genomic_DNA"/>
</dbReference>
<evidence type="ECO:0000256" key="1">
    <source>
        <dbReference type="SAM" id="MobiDB-lite"/>
    </source>
</evidence>
<sequence>MAGIRKSDPASLSSPTPHVGRRFPPLPATSGPLSPYLSIAGTPSLLFPISPTPPVLPIVPAPCNHPPPLLPATPAAASRR</sequence>
<dbReference type="AlphaFoldDB" id="Q656V6"/>
<evidence type="ECO:0000313" key="4">
    <source>
        <dbReference type="Proteomes" id="UP000000763"/>
    </source>
</evidence>
<dbReference type="Proteomes" id="UP000817658">
    <property type="component" value="Chromosome 1"/>
</dbReference>
<reference evidence="4" key="3">
    <citation type="journal article" date="2008" name="Nucleic Acids Res.">
        <title>The rice annotation project database (RAP-DB): 2008 update.</title>
        <authorList>
            <consortium name="The rice annotation project (RAP)"/>
        </authorList>
    </citation>
    <scope>GENOME REANNOTATION</scope>
    <source>
        <strain evidence="4">cv. Nipponbare</strain>
    </source>
</reference>
<evidence type="ECO:0000313" key="3">
    <source>
        <dbReference type="EMBL" id="BAD52556.1"/>
    </source>
</evidence>
<proteinExistence type="predicted"/>